<proteinExistence type="predicted"/>
<feature type="compositionally biased region" description="Polar residues" evidence="7">
    <location>
        <begin position="283"/>
        <end position="292"/>
    </location>
</feature>
<feature type="region of interest" description="Disordered" evidence="7">
    <location>
        <begin position="257"/>
        <end position="292"/>
    </location>
</feature>
<feature type="region of interest" description="Disordered" evidence="7">
    <location>
        <begin position="29"/>
        <end position="55"/>
    </location>
</feature>
<feature type="region of interest" description="Disordered" evidence="7">
    <location>
        <begin position="308"/>
        <end position="406"/>
    </location>
</feature>
<keyword evidence="5" id="KW-0347">Helicase</keyword>
<feature type="compositionally biased region" description="Low complexity" evidence="7">
    <location>
        <begin position="110"/>
        <end position="122"/>
    </location>
</feature>
<evidence type="ECO:0000256" key="2">
    <source>
        <dbReference type="ARBA" id="ARBA00022490"/>
    </source>
</evidence>
<dbReference type="GO" id="GO:0016787">
    <property type="term" value="F:hydrolase activity"/>
    <property type="evidence" value="ECO:0007669"/>
    <property type="project" value="UniProtKB-KW"/>
</dbReference>
<dbReference type="Pfam" id="PF21634">
    <property type="entry name" value="MOV-10_beta-barrel"/>
    <property type="match status" value="1"/>
</dbReference>
<feature type="compositionally biased region" description="Low complexity" evidence="7">
    <location>
        <begin position="264"/>
        <end position="282"/>
    </location>
</feature>
<dbReference type="Gene3D" id="3.40.50.300">
    <property type="entry name" value="P-loop containing nucleotide triphosphate hydrolases"/>
    <property type="match status" value="1"/>
</dbReference>
<keyword evidence="2" id="KW-0963">Cytoplasm</keyword>
<keyword evidence="6" id="KW-0067">ATP-binding</keyword>
<evidence type="ECO:0000256" key="8">
    <source>
        <dbReference type="SAM" id="SignalP"/>
    </source>
</evidence>
<feature type="compositionally biased region" description="Polar residues" evidence="7">
    <location>
        <begin position="126"/>
        <end position="147"/>
    </location>
</feature>
<comment type="subcellular location">
    <subcellularLocation>
        <location evidence="1">Cytoplasm</location>
    </subcellularLocation>
</comment>
<feature type="compositionally biased region" description="Polar residues" evidence="7">
    <location>
        <begin position="97"/>
        <end position="109"/>
    </location>
</feature>
<dbReference type="InterPro" id="IPR027417">
    <property type="entry name" value="P-loop_NTPase"/>
</dbReference>
<dbReference type="GO" id="GO:0005737">
    <property type="term" value="C:cytoplasm"/>
    <property type="evidence" value="ECO:0007669"/>
    <property type="project" value="UniProtKB-SubCell"/>
</dbReference>
<evidence type="ECO:0000256" key="7">
    <source>
        <dbReference type="SAM" id="MobiDB-lite"/>
    </source>
</evidence>
<keyword evidence="11" id="KW-1185">Reference proteome</keyword>
<dbReference type="Proteomes" id="UP001324115">
    <property type="component" value="Unassembled WGS sequence"/>
</dbReference>
<reference evidence="10 11" key="1">
    <citation type="journal article" date="2023" name="G3 (Bethesda)">
        <title>A haplotype-resolved chromosome-scale genome for Quercus rubra L. provides insights into the genetics of adaptive traits for red oak species.</title>
        <authorList>
            <person name="Kapoor B."/>
            <person name="Jenkins J."/>
            <person name="Schmutz J."/>
            <person name="Zhebentyayeva T."/>
            <person name="Kuelheim C."/>
            <person name="Coggeshall M."/>
            <person name="Heim C."/>
            <person name="Lasky J.R."/>
            <person name="Leites L."/>
            <person name="Islam-Faridi N."/>
            <person name="Romero-Severson J."/>
            <person name="DeLeo V.L."/>
            <person name="Lucas S.M."/>
            <person name="Lazic D."/>
            <person name="Gailing O."/>
            <person name="Carlson J."/>
            <person name="Staton M."/>
        </authorList>
    </citation>
    <scope>NUCLEOTIDE SEQUENCE [LARGE SCALE GENOMIC DNA]</scope>
    <source>
        <strain evidence="10">Pseudo-F2</strain>
    </source>
</reference>
<feature type="chain" id="PRO_5043018496" description="Helicase MOV-10-like beta-barrel domain-containing protein" evidence="8">
    <location>
        <begin position="19"/>
        <end position="886"/>
    </location>
</feature>
<evidence type="ECO:0000256" key="1">
    <source>
        <dbReference type="ARBA" id="ARBA00004496"/>
    </source>
</evidence>
<dbReference type="GO" id="GO:0004386">
    <property type="term" value="F:helicase activity"/>
    <property type="evidence" value="ECO:0007669"/>
    <property type="project" value="UniProtKB-KW"/>
</dbReference>
<evidence type="ECO:0000256" key="4">
    <source>
        <dbReference type="ARBA" id="ARBA00022801"/>
    </source>
</evidence>
<dbReference type="GO" id="GO:0005524">
    <property type="term" value="F:ATP binding"/>
    <property type="evidence" value="ECO:0007669"/>
    <property type="project" value="UniProtKB-KW"/>
</dbReference>
<dbReference type="EMBL" id="JAXUIC010000004">
    <property type="protein sequence ID" value="KAK4594676.1"/>
    <property type="molecule type" value="Genomic_DNA"/>
</dbReference>
<organism evidence="10 11">
    <name type="scientific">Quercus rubra</name>
    <name type="common">Northern red oak</name>
    <name type="synonym">Quercus borealis</name>
    <dbReference type="NCBI Taxonomy" id="3512"/>
    <lineage>
        <taxon>Eukaryota</taxon>
        <taxon>Viridiplantae</taxon>
        <taxon>Streptophyta</taxon>
        <taxon>Embryophyta</taxon>
        <taxon>Tracheophyta</taxon>
        <taxon>Spermatophyta</taxon>
        <taxon>Magnoliopsida</taxon>
        <taxon>eudicotyledons</taxon>
        <taxon>Gunneridae</taxon>
        <taxon>Pentapetalae</taxon>
        <taxon>rosids</taxon>
        <taxon>fabids</taxon>
        <taxon>Fagales</taxon>
        <taxon>Fagaceae</taxon>
        <taxon>Quercus</taxon>
    </lineage>
</organism>
<dbReference type="InterPro" id="IPR049080">
    <property type="entry name" value="MOV-10-like_beta-barrel"/>
</dbReference>
<evidence type="ECO:0000313" key="11">
    <source>
        <dbReference type="Proteomes" id="UP001324115"/>
    </source>
</evidence>
<feature type="compositionally biased region" description="Low complexity" evidence="7">
    <location>
        <begin position="162"/>
        <end position="179"/>
    </location>
</feature>
<protein>
    <recommendedName>
        <fullName evidence="9">Helicase MOV-10-like beta-barrel domain-containing protein</fullName>
    </recommendedName>
</protein>
<evidence type="ECO:0000313" key="10">
    <source>
        <dbReference type="EMBL" id="KAK4594676.1"/>
    </source>
</evidence>
<feature type="signal peptide" evidence="8">
    <location>
        <begin position="1"/>
        <end position="18"/>
    </location>
</feature>
<keyword evidence="8" id="KW-0732">Signal</keyword>
<feature type="domain" description="Helicase MOV-10-like beta-barrel" evidence="9">
    <location>
        <begin position="523"/>
        <end position="594"/>
    </location>
</feature>
<evidence type="ECO:0000259" key="9">
    <source>
        <dbReference type="Pfam" id="PF21634"/>
    </source>
</evidence>
<evidence type="ECO:0000256" key="6">
    <source>
        <dbReference type="ARBA" id="ARBA00022840"/>
    </source>
</evidence>
<keyword evidence="3" id="KW-0547">Nucleotide-binding</keyword>
<dbReference type="PANTHER" id="PTHR45418">
    <property type="entry name" value="CANCER/TESTIS ANTIGEN 55"/>
    <property type="match status" value="1"/>
</dbReference>
<name>A0AAN7FNW3_QUERU</name>
<evidence type="ECO:0000256" key="3">
    <source>
        <dbReference type="ARBA" id="ARBA00022741"/>
    </source>
</evidence>
<dbReference type="AlphaFoldDB" id="A0AAN7FNW3"/>
<feature type="region of interest" description="Disordered" evidence="7">
    <location>
        <begin position="72"/>
        <end position="179"/>
    </location>
</feature>
<comment type="caution">
    <text evidence="10">The sequence shown here is derived from an EMBL/GenBank/DDBJ whole genome shotgun (WGS) entry which is preliminary data.</text>
</comment>
<gene>
    <name evidence="10" type="ORF">RGQ29_018389</name>
</gene>
<feature type="compositionally biased region" description="Polar residues" evidence="7">
    <location>
        <begin position="72"/>
        <end position="88"/>
    </location>
</feature>
<feature type="compositionally biased region" description="Polar residues" evidence="7">
    <location>
        <begin position="308"/>
        <end position="327"/>
    </location>
</feature>
<keyword evidence="4" id="KW-0378">Hydrolase</keyword>
<accession>A0AAN7FNW3</accession>
<sequence length="886" mass="97345">MSWPILKIFSCILCFMKSFLRKLFLGSPSSSSPSAGNNDLVYEPPPESHPSASSSYPIEVVVDSVTVKPQHVQSSFQRTDQVSQNSKESGPLLPIFSSKQPTLSCTPLQSPSKPSPSSSNKPEYSFISSSVTVKPQHVQSSSQSITKEVSDCSKVSSPVPPTISSTPLQSPSSSNIPQSSWISSSVAVKPQHVQSSSQSITNEVSHSSKVSSPVPIIISSRLLQSPSKSSPSSSNIPQSSLTSSSVTVKALHVQSSSQSITNEVSHSSKVSSPVPPTISSTPLQSPSKPSASSDNLWLYHLSQLPPTFSSNSSNPLPPTFSSRQPADSSNLSQSSSKPPPLSSSPSPSSLKTPVDSSISYAYFPKTTEPPSASSSPTSYKPPQSSPSVVPYSSKPPPSSSGPPLYSTKQSPVFKLILHTAPNNVTNEESKTTYVCEKGAPIYAIPEDIKDLIKEDIAPPVLEQSLSPSTYKAYFAALLYAEDYYLEKWSKFLMKKVTLKLEEAALHKKSKKSKHSKGSGEEDDKIFVEFKIDSIPGRRPFLLSRDVVRARPSDKKVEPFQGFIHRVVKSRRVLVEFGDDFHSQHHPNRKYDISFSFNRVCLKRAHQAIEAALGPSSHNFLFPECVPRKNILNPPALLDTYDELNTNEFDAVRRILSFQGSPPYLLGGPLIGTDAQRYLPEEKVSTRTGLVVCKAVIEIYKTSKENRILICAPTNRTCDMLMRSLREVIRESDMFRANAAFREIDGVPIDILRSCPIKDECFACPPLQKLQKFRIILSTFVSSFRLHNQGIAAGHFSHIFLVDASSTTEPEATIALANFANENTSVIVTGKPGNCTRWVRSDMARKYGLKKSYFERLCEVGPYQILNPMFITELVGFEQWSKGIYEY</sequence>
<evidence type="ECO:0000256" key="5">
    <source>
        <dbReference type="ARBA" id="ARBA00022806"/>
    </source>
</evidence>
<dbReference type="PANTHER" id="PTHR45418:SF1">
    <property type="entry name" value="CANCER_TESTIS ANTIGEN 55"/>
    <property type="match status" value="1"/>
</dbReference>
<feature type="compositionally biased region" description="Low complexity" evidence="7">
    <location>
        <begin position="364"/>
        <end position="392"/>
    </location>
</feature>